<keyword evidence="4" id="KW-0645">Protease</keyword>
<dbReference type="Pfam" id="PF02113">
    <property type="entry name" value="Peptidase_S13"/>
    <property type="match status" value="1"/>
</dbReference>
<organism evidence="4 5">
    <name type="scientific">Nannocystis pusilla</name>
    <dbReference type="NCBI Taxonomy" id="889268"/>
    <lineage>
        <taxon>Bacteria</taxon>
        <taxon>Pseudomonadati</taxon>
        <taxon>Myxococcota</taxon>
        <taxon>Polyangia</taxon>
        <taxon>Nannocystales</taxon>
        <taxon>Nannocystaceae</taxon>
        <taxon>Nannocystis</taxon>
    </lineage>
</organism>
<dbReference type="PRINTS" id="PR00922">
    <property type="entry name" value="DADACBPTASE3"/>
</dbReference>
<feature type="compositionally biased region" description="Pro residues" evidence="3">
    <location>
        <begin position="84"/>
        <end position="95"/>
    </location>
</feature>
<dbReference type="Proteomes" id="UP001150924">
    <property type="component" value="Unassembled WGS sequence"/>
</dbReference>
<keyword evidence="2 4" id="KW-0378">Hydrolase</keyword>
<proteinExistence type="inferred from homology"/>
<comment type="similarity">
    <text evidence="1">Belongs to the peptidase S13 family.</text>
</comment>
<keyword evidence="5" id="KW-1185">Reference proteome</keyword>
<dbReference type="PANTHER" id="PTHR30023">
    <property type="entry name" value="D-ALANYL-D-ALANINE CARBOXYPEPTIDASE"/>
    <property type="match status" value="1"/>
</dbReference>
<dbReference type="PANTHER" id="PTHR30023:SF0">
    <property type="entry name" value="PENICILLIN-SENSITIVE CARBOXYPEPTIDASE A"/>
    <property type="match status" value="1"/>
</dbReference>
<dbReference type="InterPro" id="IPR012338">
    <property type="entry name" value="Beta-lactam/transpept-like"/>
</dbReference>
<dbReference type="NCBIfam" id="TIGR00666">
    <property type="entry name" value="PBP4"/>
    <property type="match status" value="1"/>
</dbReference>
<evidence type="ECO:0000313" key="5">
    <source>
        <dbReference type="Proteomes" id="UP001150924"/>
    </source>
</evidence>
<dbReference type="RefSeq" id="WP_267770069.1">
    <property type="nucleotide sequence ID" value="NZ_JAPNKE010000002.1"/>
</dbReference>
<feature type="region of interest" description="Disordered" evidence="3">
    <location>
        <begin position="1"/>
        <end position="22"/>
    </location>
</feature>
<dbReference type="SUPFAM" id="SSF56601">
    <property type="entry name" value="beta-lactamase/transpeptidase-like"/>
    <property type="match status" value="1"/>
</dbReference>
<feature type="region of interest" description="Disordered" evidence="3">
    <location>
        <begin position="43"/>
        <end position="103"/>
    </location>
</feature>
<name>A0A9X3ENX6_9BACT</name>
<dbReference type="Gene3D" id="3.50.80.20">
    <property type="entry name" value="D-Ala-D-Ala carboxypeptidase C, peptidase S13"/>
    <property type="match status" value="1"/>
</dbReference>
<dbReference type="EC" id="3.4.16.4" evidence="4"/>
<dbReference type="GO" id="GO:0009002">
    <property type="term" value="F:serine-type D-Ala-D-Ala carboxypeptidase activity"/>
    <property type="evidence" value="ECO:0007669"/>
    <property type="project" value="UniProtKB-EC"/>
</dbReference>
<reference evidence="4" key="1">
    <citation type="submission" date="2022-11" db="EMBL/GenBank/DDBJ databases">
        <title>Minimal conservation of predation-associated metabolite biosynthetic gene clusters underscores biosynthetic potential of Myxococcota including descriptions for ten novel species: Archangium lansinium sp. nov., Myxococcus landrumus sp. nov., Nannocystis bai.</title>
        <authorList>
            <person name="Ahearne A."/>
            <person name="Stevens C."/>
            <person name="Phillips K."/>
        </authorList>
    </citation>
    <scope>NUCLEOTIDE SEQUENCE</scope>
    <source>
        <strain evidence="4">Na p29</strain>
    </source>
</reference>
<dbReference type="EMBL" id="JAPNKE010000002">
    <property type="protein sequence ID" value="MCY1007447.1"/>
    <property type="molecule type" value="Genomic_DNA"/>
</dbReference>
<dbReference type="Gene3D" id="3.40.710.10">
    <property type="entry name" value="DD-peptidase/beta-lactamase superfamily"/>
    <property type="match status" value="2"/>
</dbReference>
<comment type="caution">
    <text evidence="4">The sequence shown here is derived from an EMBL/GenBank/DDBJ whole genome shotgun (WGS) entry which is preliminary data.</text>
</comment>
<dbReference type="InterPro" id="IPR000667">
    <property type="entry name" value="Peptidase_S13"/>
</dbReference>
<protein>
    <submittedName>
        <fullName evidence="4">D-alanyl-D-alanine carboxypeptidase/D-alanyl-D-alanine-endopeptidase</fullName>
        <ecNumber evidence="4">3.4.16.4</ecNumber>
    </submittedName>
</protein>
<gene>
    <name evidence="4" type="primary">dacB</name>
    <name evidence="4" type="ORF">OV079_18200</name>
</gene>
<evidence type="ECO:0000256" key="3">
    <source>
        <dbReference type="SAM" id="MobiDB-lite"/>
    </source>
</evidence>
<accession>A0A9X3ENX6</accession>
<dbReference type="GO" id="GO:0006508">
    <property type="term" value="P:proteolysis"/>
    <property type="evidence" value="ECO:0007669"/>
    <property type="project" value="InterPro"/>
</dbReference>
<dbReference type="GO" id="GO:0000270">
    <property type="term" value="P:peptidoglycan metabolic process"/>
    <property type="evidence" value="ECO:0007669"/>
    <property type="project" value="TreeGrafter"/>
</dbReference>
<evidence type="ECO:0000256" key="1">
    <source>
        <dbReference type="ARBA" id="ARBA00006096"/>
    </source>
</evidence>
<evidence type="ECO:0000256" key="2">
    <source>
        <dbReference type="ARBA" id="ARBA00022801"/>
    </source>
</evidence>
<dbReference type="AlphaFoldDB" id="A0A9X3ENX6"/>
<keyword evidence="4" id="KW-0121">Carboxypeptidase</keyword>
<sequence length="550" mass="57454">MSAPAEANSIPKIAGRAAAKTAARSPQVLCFAAGLHGARRDAIGRSAGKSRSLAGCAPRSASASPSPPRPSCAASLRPRRPRPRSPSPRLPPRRPTSPARSTSCCRPILARARIGLLVVDMATGARLYEKNPDLGLNPASNIKLVTTAAALSLLGPEHRYVTRVYAKKGALKGHTVDGDLYLKGGGDPSLVTADLYQLASDLRALGVTKITGGLVLDSTAYDRDELPPLFDQKDELASFRAPGGATAVNFGTYVVLARPGAGEGDPAIVAIDPPVPSLKLKANTATTATGARNQLKLAIGTTDAGVVEIAVDGTIGKDAAAAEYRYPVARPAEYAGEVFRLVLKQRGVSLGRAAVKSEAVPEDSERLALVRSEPLSVLVRSVNKLSNNYVAEHILKSLDDHTPASFAGGLARVRTWLAGLGVGVDGFVYNNGSGLYDANRISAAQLVQLLIAVHRDFRYGADFLASLPIAGVDGTLRGRMQEGRAARFVRAKTGSLDGVSTFSGYAGAVGRPPLAFAILFNDLDTFAAPQARDLQNQIAELLAGAVAARP</sequence>
<evidence type="ECO:0000313" key="4">
    <source>
        <dbReference type="EMBL" id="MCY1007447.1"/>
    </source>
</evidence>